<dbReference type="InterPro" id="IPR006207">
    <property type="entry name" value="Cys_knot_C"/>
</dbReference>
<dbReference type="OrthoDB" id="6042322at2759"/>
<feature type="chain" id="PRO_5040430701" description="CTCK domain-containing protein" evidence="2">
    <location>
        <begin position="30"/>
        <end position="140"/>
    </location>
</feature>
<evidence type="ECO:0000313" key="5">
    <source>
        <dbReference type="Proteomes" id="UP001152320"/>
    </source>
</evidence>
<dbReference type="EMBL" id="JAIZAY010000018">
    <property type="protein sequence ID" value="KAJ8025104.1"/>
    <property type="molecule type" value="Genomic_DNA"/>
</dbReference>
<organism evidence="4 5">
    <name type="scientific">Holothuria leucospilota</name>
    <name type="common">Black long sea cucumber</name>
    <name type="synonym">Mertensiothuria leucospilota</name>
    <dbReference type="NCBI Taxonomy" id="206669"/>
    <lineage>
        <taxon>Eukaryota</taxon>
        <taxon>Metazoa</taxon>
        <taxon>Echinodermata</taxon>
        <taxon>Eleutherozoa</taxon>
        <taxon>Echinozoa</taxon>
        <taxon>Holothuroidea</taxon>
        <taxon>Aspidochirotacea</taxon>
        <taxon>Aspidochirotida</taxon>
        <taxon>Holothuriidae</taxon>
        <taxon>Holothuria</taxon>
    </lineage>
</organism>
<keyword evidence="2" id="KW-0732">Signal</keyword>
<sequence length="140" mass="15750">MGWSFLQKTMFQTIVVVLVLLSSVVMISARCQQQSLNHIVDFNGCRRTIPSFQCFGTCSGSTAQPSSTDLMTINRNCECCTPTGFRDVPIRCGGRVKYIPQITGCRCRPCSMLTGVPRRLEVARRRRASNRRSRKARGRN</sequence>
<dbReference type="SMART" id="SM00041">
    <property type="entry name" value="CT"/>
    <property type="match status" value="1"/>
</dbReference>
<evidence type="ECO:0000259" key="3">
    <source>
        <dbReference type="SMART" id="SM00041"/>
    </source>
</evidence>
<name>A0A9Q0YMF7_HOLLE</name>
<feature type="signal peptide" evidence="2">
    <location>
        <begin position="1"/>
        <end position="29"/>
    </location>
</feature>
<gene>
    <name evidence="4" type="ORF">HOLleu_35217</name>
</gene>
<dbReference type="AlphaFoldDB" id="A0A9Q0YMF7"/>
<proteinExistence type="predicted"/>
<evidence type="ECO:0000313" key="4">
    <source>
        <dbReference type="EMBL" id="KAJ8025104.1"/>
    </source>
</evidence>
<dbReference type="GO" id="GO:0005576">
    <property type="term" value="C:extracellular region"/>
    <property type="evidence" value="ECO:0007669"/>
    <property type="project" value="UniProtKB-SubCell"/>
</dbReference>
<dbReference type="InterPro" id="IPR029034">
    <property type="entry name" value="Cystine-knot_cytokine"/>
</dbReference>
<keyword evidence="1" id="KW-1015">Disulfide bond</keyword>
<evidence type="ECO:0000256" key="1">
    <source>
        <dbReference type="ARBA" id="ARBA00023157"/>
    </source>
</evidence>
<keyword evidence="5" id="KW-1185">Reference proteome</keyword>
<reference evidence="4" key="1">
    <citation type="submission" date="2021-10" db="EMBL/GenBank/DDBJ databases">
        <title>Tropical sea cucumber genome reveals ecological adaptation and Cuvierian tubules defense mechanism.</title>
        <authorList>
            <person name="Chen T."/>
        </authorList>
    </citation>
    <scope>NUCLEOTIDE SEQUENCE</scope>
    <source>
        <strain evidence="4">Nanhai2018</strain>
        <tissue evidence="4">Muscle</tissue>
    </source>
</reference>
<accession>A0A9Q0YMF7</accession>
<comment type="caution">
    <text evidence="4">The sequence shown here is derived from an EMBL/GenBank/DDBJ whole genome shotgun (WGS) entry which is preliminary data.</text>
</comment>
<dbReference type="Gene3D" id="2.10.90.10">
    <property type="entry name" value="Cystine-knot cytokines"/>
    <property type="match status" value="1"/>
</dbReference>
<evidence type="ECO:0000256" key="2">
    <source>
        <dbReference type="SAM" id="SignalP"/>
    </source>
</evidence>
<feature type="domain" description="CTCK" evidence="3">
    <location>
        <begin position="33"/>
        <end position="111"/>
    </location>
</feature>
<dbReference type="Proteomes" id="UP001152320">
    <property type="component" value="Chromosome 18"/>
</dbReference>
<protein>
    <recommendedName>
        <fullName evidence="3">CTCK domain-containing protein</fullName>
    </recommendedName>
</protein>